<dbReference type="EMBL" id="JAJAGQ010000006">
    <property type="protein sequence ID" value="KAJ8561389.1"/>
    <property type="molecule type" value="Genomic_DNA"/>
</dbReference>
<dbReference type="InterPro" id="IPR003305">
    <property type="entry name" value="CenC_carb-bd"/>
</dbReference>
<dbReference type="Proteomes" id="UP001152561">
    <property type="component" value="Unassembled WGS sequence"/>
</dbReference>
<dbReference type="Pfam" id="PF02018">
    <property type="entry name" value="CBM_4_9"/>
    <property type="match status" value="1"/>
</dbReference>
<dbReference type="PANTHER" id="PTHR31490:SF88">
    <property type="entry name" value="BETA-XYLANASE"/>
    <property type="match status" value="1"/>
</dbReference>
<accession>A0A9Q1RL48</accession>
<evidence type="ECO:0000259" key="7">
    <source>
        <dbReference type="Pfam" id="PF02018"/>
    </source>
</evidence>
<evidence type="ECO:0000313" key="9">
    <source>
        <dbReference type="Proteomes" id="UP001152561"/>
    </source>
</evidence>
<keyword evidence="4" id="KW-0119">Carbohydrate metabolism</keyword>
<dbReference type="GO" id="GO:0045493">
    <property type="term" value="P:xylan catabolic process"/>
    <property type="evidence" value="ECO:0007669"/>
    <property type="project" value="UniProtKB-KW"/>
</dbReference>
<dbReference type="PANTHER" id="PTHR31490">
    <property type="entry name" value="GLYCOSYL HYDROLASE"/>
    <property type="match status" value="1"/>
</dbReference>
<keyword evidence="4" id="KW-0858">Xylan degradation</keyword>
<sequence length="213" mass="23438">MTLLTSSLTMTSQKGCTCGAPIAAMLLWCQAVPVTIKELWKIKSVTKEVWQMLEGSFSLSTMPDQLVFYLEGPSPGSDLLIKSVIITCPNCTDYESSRPTSSCTDDEKIIINANFDDSLNSWSGRGCKVACHDCMAHANINPTSGKYLASATERTQNWNGIQQDIAGRVKRKLAYEMTATVRLYGHNVNSADVRGTLWVQGADNREQYIGIVK</sequence>
<comment type="catalytic activity">
    <reaction evidence="1">
        <text>Endohydrolysis of (1-&gt;4)-beta-D-xylosidic linkages in xylans.</text>
        <dbReference type="EC" id="3.2.1.8"/>
    </reaction>
</comment>
<dbReference type="GO" id="GO:0031176">
    <property type="term" value="F:endo-1,4-beta-xylanase activity"/>
    <property type="evidence" value="ECO:0007669"/>
    <property type="project" value="UniProtKB-EC"/>
</dbReference>
<dbReference type="InterPro" id="IPR044846">
    <property type="entry name" value="GH10"/>
</dbReference>
<feature type="domain" description="CBM-cenC" evidence="7">
    <location>
        <begin position="108"/>
        <end position="210"/>
    </location>
</feature>
<keyword evidence="4" id="KW-0624">Polysaccharide degradation</keyword>
<proteinExistence type="inferred from homology"/>
<name>A0A9Q1RL48_9SOLA</name>
<comment type="similarity">
    <text evidence="2">Belongs to the glycosyl hydrolase 10 (cellulase F) family.</text>
</comment>
<dbReference type="OrthoDB" id="1710183at2759"/>
<evidence type="ECO:0000256" key="6">
    <source>
        <dbReference type="ARBA" id="ARBA00023295"/>
    </source>
</evidence>
<evidence type="ECO:0000313" key="8">
    <source>
        <dbReference type="EMBL" id="KAJ8561389.1"/>
    </source>
</evidence>
<keyword evidence="9" id="KW-1185">Reference proteome</keyword>
<protein>
    <recommendedName>
        <fullName evidence="3">endo-1,4-beta-xylanase</fullName>
        <ecNumber evidence="3">3.2.1.8</ecNumber>
    </recommendedName>
</protein>
<evidence type="ECO:0000256" key="3">
    <source>
        <dbReference type="ARBA" id="ARBA00012590"/>
    </source>
</evidence>
<dbReference type="Gene3D" id="2.60.120.260">
    <property type="entry name" value="Galactose-binding domain-like"/>
    <property type="match status" value="2"/>
</dbReference>
<dbReference type="SUPFAM" id="SSF49785">
    <property type="entry name" value="Galactose-binding domain-like"/>
    <property type="match status" value="2"/>
</dbReference>
<evidence type="ECO:0000256" key="5">
    <source>
        <dbReference type="ARBA" id="ARBA00022801"/>
    </source>
</evidence>
<evidence type="ECO:0000256" key="1">
    <source>
        <dbReference type="ARBA" id="ARBA00000681"/>
    </source>
</evidence>
<keyword evidence="6" id="KW-0326">Glycosidase</keyword>
<evidence type="ECO:0000256" key="4">
    <source>
        <dbReference type="ARBA" id="ARBA00022651"/>
    </source>
</evidence>
<keyword evidence="5" id="KW-0378">Hydrolase</keyword>
<dbReference type="AlphaFoldDB" id="A0A9Q1RL48"/>
<organism evidence="8 9">
    <name type="scientific">Anisodus acutangulus</name>
    <dbReference type="NCBI Taxonomy" id="402998"/>
    <lineage>
        <taxon>Eukaryota</taxon>
        <taxon>Viridiplantae</taxon>
        <taxon>Streptophyta</taxon>
        <taxon>Embryophyta</taxon>
        <taxon>Tracheophyta</taxon>
        <taxon>Spermatophyta</taxon>
        <taxon>Magnoliopsida</taxon>
        <taxon>eudicotyledons</taxon>
        <taxon>Gunneridae</taxon>
        <taxon>Pentapetalae</taxon>
        <taxon>asterids</taxon>
        <taxon>lamiids</taxon>
        <taxon>Solanales</taxon>
        <taxon>Solanaceae</taxon>
        <taxon>Solanoideae</taxon>
        <taxon>Hyoscyameae</taxon>
        <taxon>Anisodus</taxon>
    </lineage>
</organism>
<evidence type="ECO:0000256" key="2">
    <source>
        <dbReference type="ARBA" id="ARBA00007495"/>
    </source>
</evidence>
<gene>
    <name evidence="8" type="ORF">K7X08_027579</name>
</gene>
<dbReference type="EC" id="3.2.1.8" evidence="3"/>
<comment type="caution">
    <text evidence="8">The sequence shown here is derived from an EMBL/GenBank/DDBJ whole genome shotgun (WGS) entry which is preliminary data.</text>
</comment>
<dbReference type="InterPro" id="IPR008979">
    <property type="entry name" value="Galactose-bd-like_sf"/>
</dbReference>
<reference evidence="9" key="1">
    <citation type="journal article" date="2023" name="Proc. Natl. Acad. Sci. U.S.A.">
        <title>Genomic and structural basis for evolution of tropane alkaloid biosynthesis.</title>
        <authorList>
            <person name="Wanga Y.-J."/>
            <person name="Taina T."/>
            <person name="Yua J.-Y."/>
            <person name="Lia J."/>
            <person name="Xua B."/>
            <person name="Chenc J."/>
            <person name="D'Auriad J.C."/>
            <person name="Huanga J.-P."/>
            <person name="Huanga S.-X."/>
        </authorList>
    </citation>
    <scope>NUCLEOTIDE SEQUENCE [LARGE SCALE GENOMIC DNA]</scope>
    <source>
        <strain evidence="9">cv. KIB-2019</strain>
    </source>
</reference>